<name>A0A2U3AP81_9BACL</name>
<evidence type="ECO:0000313" key="3">
    <source>
        <dbReference type="Proteomes" id="UP000245938"/>
    </source>
</evidence>
<dbReference type="Pfam" id="PF13274">
    <property type="entry name" value="SocA_Panacea"/>
    <property type="match status" value="1"/>
</dbReference>
<dbReference type="OrthoDB" id="9799173at2"/>
<organism evidence="2 3">
    <name type="scientific">Kurthia sibirica</name>
    <dbReference type="NCBI Taxonomy" id="202750"/>
    <lineage>
        <taxon>Bacteria</taxon>
        <taxon>Bacillati</taxon>
        <taxon>Bacillota</taxon>
        <taxon>Bacilli</taxon>
        <taxon>Bacillales</taxon>
        <taxon>Caryophanaceae</taxon>
        <taxon>Kurthia</taxon>
    </lineage>
</organism>
<accession>A0A2U3AP81</accession>
<protein>
    <recommendedName>
        <fullName evidence="1">Antitoxin SocA-like Panacea domain-containing protein</fullName>
    </recommendedName>
</protein>
<evidence type="ECO:0000259" key="1">
    <source>
        <dbReference type="Pfam" id="PF13274"/>
    </source>
</evidence>
<dbReference type="Proteomes" id="UP000245938">
    <property type="component" value="Unassembled WGS sequence"/>
</dbReference>
<dbReference type="InterPro" id="IPR025272">
    <property type="entry name" value="SocA_Panacea"/>
</dbReference>
<dbReference type="AlphaFoldDB" id="A0A2U3AP81"/>
<reference evidence="2 3" key="1">
    <citation type="submission" date="2018-05" db="EMBL/GenBank/DDBJ databases">
        <title>Kurthia sibirica genome sequence.</title>
        <authorList>
            <person name="Maclea K.S."/>
            <person name="Goen A.E."/>
        </authorList>
    </citation>
    <scope>NUCLEOTIDE SEQUENCE [LARGE SCALE GENOMIC DNA]</scope>
    <source>
        <strain evidence="2 3">ATCC 49154</strain>
    </source>
</reference>
<proteinExistence type="predicted"/>
<gene>
    <name evidence="2" type="ORF">DEX24_03200</name>
</gene>
<dbReference type="EMBL" id="QFVR01000003">
    <property type="protein sequence ID" value="PWI26358.1"/>
    <property type="molecule type" value="Genomic_DNA"/>
</dbReference>
<comment type="caution">
    <text evidence="2">The sequence shown here is derived from an EMBL/GenBank/DDBJ whole genome shotgun (WGS) entry which is preliminary data.</text>
</comment>
<feature type="domain" description="Antitoxin SocA-like Panacea" evidence="1">
    <location>
        <begin position="112"/>
        <end position="225"/>
    </location>
</feature>
<dbReference type="RefSeq" id="WP_109304962.1">
    <property type="nucleotide sequence ID" value="NZ_BJUF01000040.1"/>
</dbReference>
<evidence type="ECO:0000313" key="2">
    <source>
        <dbReference type="EMBL" id="PWI26358.1"/>
    </source>
</evidence>
<sequence length="246" mass="28883">MRFQHFIAIKSVYSRGVRIAWHYSSEQLDNKKIQTFLSRYERKHNNLQLGIHRVVTDDDTWESVVKFDPYFTEVIAIKESDFLNISDYDKNLKALDIAKAILSFGATTHLKLQKLIYLVYEKTLTQKNISIFPERILTWQHGPVVKEVYDEYKSYGKTPIYLSKEDDNELIHTPENRITPIAMRILSAEHGKEILQIIEETVLEYKSFTAWELVELTHTKNSPWHTVNQIKGLNQHISDEIILECT</sequence>
<keyword evidence="3" id="KW-1185">Reference proteome</keyword>